<sequence>MDAYPEAKVVLVNRDVDSWANSFLSVAVTKGAFTFASNVIIAMEPFLPKSTYTATMVQKQLLGYFKASDAKGIEQNARLIIRQHYQDIRDACASTPGRLLGMKIEEGRTPLCRFLYLPVPSVPVPSTNEIAIQQAKISEHRGEKLREGALALLTYLAIPLMAGAVGWWYFTSKS</sequence>
<dbReference type="EMBL" id="CP090172">
    <property type="protein sequence ID" value="UJO22911.1"/>
    <property type="molecule type" value="Genomic_DNA"/>
</dbReference>
<keyword evidence="3" id="KW-1185">Reference proteome</keyword>
<dbReference type="PANTHER" id="PTHR36978">
    <property type="entry name" value="P-LOOP CONTAINING NUCLEOTIDE TRIPHOSPHATE HYDROLASE"/>
    <property type="match status" value="1"/>
</dbReference>
<reference evidence="2" key="2">
    <citation type="journal article" date="2022" name="Microb. Genom.">
        <title>A chromosome-scale genome assembly of the tomato pathogen Cladosporium fulvum reveals a compartmentalized genome architecture and the presence of a dispensable chromosome.</title>
        <authorList>
            <person name="Zaccaron A.Z."/>
            <person name="Chen L.H."/>
            <person name="Samaras A."/>
            <person name="Stergiopoulos I."/>
        </authorList>
    </citation>
    <scope>NUCLEOTIDE SEQUENCE</scope>
    <source>
        <strain evidence="2">Race5_Kim</strain>
    </source>
</reference>
<dbReference type="GeneID" id="71992340"/>
<evidence type="ECO:0000256" key="1">
    <source>
        <dbReference type="SAM" id="Phobius"/>
    </source>
</evidence>
<name>A0A9Q8PI25_PASFU</name>
<keyword evidence="1" id="KW-0812">Transmembrane</keyword>
<keyword evidence="1" id="KW-0472">Membrane</keyword>
<evidence type="ECO:0000313" key="3">
    <source>
        <dbReference type="Proteomes" id="UP000756132"/>
    </source>
</evidence>
<dbReference type="Pfam" id="PF17784">
    <property type="entry name" value="Sulfotransfer_4"/>
    <property type="match status" value="1"/>
</dbReference>
<dbReference type="RefSeq" id="XP_047767277.1">
    <property type="nucleotide sequence ID" value="XM_047911610.1"/>
</dbReference>
<organism evidence="2 3">
    <name type="scientific">Passalora fulva</name>
    <name type="common">Tomato leaf mold</name>
    <name type="synonym">Cladosporium fulvum</name>
    <dbReference type="NCBI Taxonomy" id="5499"/>
    <lineage>
        <taxon>Eukaryota</taxon>
        <taxon>Fungi</taxon>
        <taxon>Dikarya</taxon>
        <taxon>Ascomycota</taxon>
        <taxon>Pezizomycotina</taxon>
        <taxon>Dothideomycetes</taxon>
        <taxon>Dothideomycetidae</taxon>
        <taxon>Mycosphaerellales</taxon>
        <taxon>Mycosphaerellaceae</taxon>
        <taxon>Fulvia</taxon>
    </lineage>
</organism>
<dbReference type="InterPro" id="IPR027417">
    <property type="entry name" value="P-loop_NTPase"/>
</dbReference>
<dbReference type="PANTHER" id="PTHR36978:SF4">
    <property type="entry name" value="P-LOOP CONTAINING NUCLEOSIDE TRIPHOSPHATE HYDROLASE PROTEIN"/>
    <property type="match status" value="1"/>
</dbReference>
<keyword evidence="1" id="KW-1133">Transmembrane helix</keyword>
<accession>A0A9Q8PI25</accession>
<proteinExistence type="predicted"/>
<dbReference type="OrthoDB" id="3650349at2759"/>
<dbReference type="KEGG" id="ffu:CLAFUR5_12462"/>
<dbReference type="Proteomes" id="UP000756132">
    <property type="component" value="Chromosome 10"/>
</dbReference>
<dbReference type="InterPro" id="IPR040632">
    <property type="entry name" value="Sulfotransfer_4"/>
</dbReference>
<gene>
    <name evidence="2" type="ORF">CLAFUR5_12462</name>
</gene>
<evidence type="ECO:0000313" key="2">
    <source>
        <dbReference type="EMBL" id="UJO22911.1"/>
    </source>
</evidence>
<dbReference type="AlphaFoldDB" id="A0A9Q8PI25"/>
<reference evidence="2" key="1">
    <citation type="submission" date="2021-12" db="EMBL/GenBank/DDBJ databases">
        <authorList>
            <person name="Zaccaron A."/>
            <person name="Stergiopoulos I."/>
        </authorList>
    </citation>
    <scope>NUCLEOTIDE SEQUENCE</scope>
    <source>
        <strain evidence="2">Race5_Kim</strain>
    </source>
</reference>
<feature type="transmembrane region" description="Helical" evidence="1">
    <location>
        <begin position="149"/>
        <end position="170"/>
    </location>
</feature>
<protein>
    <submittedName>
        <fullName evidence="2">Uncharacterized protein</fullName>
    </submittedName>
</protein>
<dbReference type="Gene3D" id="3.40.50.300">
    <property type="entry name" value="P-loop containing nucleotide triphosphate hydrolases"/>
    <property type="match status" value="1"/>
</dbReference>